<feature type="transmembrane region" description="Helical" evidence="2">
    <location>
        <begin position="48"/>
        <end position="70"/>
    </location>
</feature>
<evidence type="ECO:0000313" key="4">
    <source>
        <dbReference type="EMBL" id="KAA6388576.1"/>
    </source>
</evidence>
<feature type="compositionally biased region" description="Low complexity" evidence="1">
    <location>
        <begin position="447"/>
        <end position="459"/>
    </location>
</feature>
<feature type="region of interest" description="Disordered" evidence="1">
    <location>
        <begin position="438"/>
        <end position="467"/>
    </location>
</feature>
<evidence type="ECO:0000259" key="3">
    <source>
        <dbReference type="Pfam" id="PF25474"/>
    </source>
</evidence>
<feature type="domain" description="TmcB/TmcC TPR repeats" evidence="3">
    <location>
        <begin position="335"/>
        <end position="437"/>
    </location>
</feature>
<feature type="compositionally biased region" description="Low complexity" evidence="1">
    <location>
        <begin position="237"/>
        <end position="247"/>
    </location>
</feature>
<feature type="non-terminal residue" evidence="4">
    <location>
        <position position="467"/>
    </location>
</feature>
<feature type="compositionally biased region" description="Polar residues" evidence="1">
    <location>
        <begin position="204"/>
        <end position="214"/>
    </location>
</feature>
<feature type="region of interest" description="Disordered" evidence="1">
    <location>
        <begin position="192"/>
        <end position="259"/>
    </location>
</feature>
<feature type="compositionally biased region" description="Low complexity" evidence="1">
    <location>
        <begin position="216"/>
        <end position="229"/>
    </location>
</feature>
<feature type="compositionally biased region" description="Low complexity" evidence="1">
    <location>
        <begin position="119"/>
        <end position="131"/>
    </location>
</feature>
<evidence type="ECO:0000256" key="1">
    <source>
        <dbReference type="SAM" id="MobiDB-lite"/>
    </source>
</evidence>
<dbReference type="Pfam" id="PF25474">
    <property type="entry name" value="TPR_TmcB"/>
    <property type="match status" value="1"/>
</dbReference>
<name>A0A5J4W208_9EUKA</name>
<evidence type="ECO:0000256" key="2">
    <source>
        <dbReference type="SAM" id="Phobius"/>
    </source>
</evidence>
<reference evidence="4 5" key="1">
    <citation type="submission" date="2019-03" db="EMBL/GenBank/DDBJ databases">
        <title>Single cell metagenomics reveals metabolic interactions within the superorganism composed of flagellate Streblomastix strix and complex community of Bacteroidetes bacteria on its surface.</title>
        <authorList>
            <person name="Treitli S.C."/>
            <person name="Kolisko M."/>
            <person name="Husnik F."/>
            <person name="Keeling P."/>
            <person name="Hampl V."/>
        </authorList>
    </citation>
    <scope>NUCLEOTIDE SEQUENCE [LARGE SCALE GENOMIC DNA]</scope>
    <source>
        <strain evidence="4">ST1C</strain>
    </source>
</reference>
<dbReference type="Proteomes" id="UP000324800">
    <property type="component" value="Unassembled WGS sequence"/>
</dbReference>
<protein>
    <recommendedName>
        <fullName evidence="3">TmcB/TmcC TPR repeats domain-containing protein</fullName>
    </recommendedName>
</protein>
<dbReference type="AlphaFoldDB" id="A0A5J4W208"/>
<feature type="region of interest" description="Disordered" evidence="1">
    <location>
        <begin position="110"/>
        <end position="141"/>
    </location>
</feature>
<dbReference type="OrthoDB" id="439046at2759"/>
<keyword evidence="2" id="KW-0812">Transmembrane</keyword>
<feature type="transmembrane region" description="Helical" evidence="2">
    <location>
        <begin position="20"/>
        <end position="42"/>
    </location>
</feature>
<evidence type="ECO:0000313" key="5">
    <source>
        <dbReference type="Proteomes" id="UP000324800"/>
    </source>
</evidence>
<keyword evidence="2" id="KW-0472">Membrane</keyword>
<accession>A0A5J4W208</accession>
<keyword evidence="2" id="KW-1133">Transmembrane helix</keyword>
<dbReference type="InterPro" id="IPR057352">
    <property type="entry name" value="TPR_TmcB/C"/>
</dbReference>
<organism evidence="4 5">
    <name type="scientific">Streblomastix strix</name>
    <dbReference type="NCBI Taxonomy" id="222440"/>
    <lineage>
        <taxon>Eukaryota</taxon>
        <taxon>Metamonada</taxon>
        <taxon>Preaxostyla</taxon>
        <taxon>Oxymonadida</taxon>
        <taxon>Streblomastigidae</taxon>
        <taxon>Streblomastix</taxon>
    </lineage>
</organism>
<gene>
    <name evidence="4" type="ORF">EZS28_015895</name>
</gene>
<sequence>MFYLKPIRELGHGQYGKGNAVQACAMAIVVVFYIIAVIFEATGSDKPIWLQLILWIVFGILQLTIPFLVYELTYKMSINEWAMRQGEVVPELTHRREYYEMGTLNTSQQLNTKPLTDVTSSQTGSRQTTSQNEYKSQSVEQLTLNLSSRSQNAVGQGEKIFSPHSQQNASIHQTGFGNTGNVVVFGQQGMNTPLTPQGAGPISPKSTFLTQAPFPQSVSSSSLTNQSQSMFTSNPTQNQQYQSNNQKSQKKQLGDEKKMKKQLELMSQDPKENGTKLIKRLKIITKNKNKALEALRNCKTNIPNMIERFLIYCLLRDLEQSSSSKSGSGGQANQQGVAFRQKLAHAQRGYELSRAYLTQAYLYLSRDNLDLVRIMNFLDKAIDNEFAAHDLFDDLMKTFSNSVEVLRAYGALLRDIYREDDTALMMFNEANAIEEDLASGGGNYDEQQSQVSGISGQSKGNRRKGTK</sequence>
<feature type="compositionally biased region" description="Polar residues" evidence="1">
    <location>
        <begin position="132"/>
        <end position="141"/>
    </location>
</feature>
<proteinExistence type="predicted"/>
<dbReference type="EMBL" id="SNRW01003928">
    <property type="protein sequence ID" value="KAA6388576.1"/>
    <property type="molecule type" value="Genomic_DNA"/>
</dbReference>
<comment type="caution">
    <text evidence="4">The sequence shown here is derived from an EMBL/GenBank/DDBJ whole genome shotgun (WGS) entry which is preliminary data.</text>
</comment>